<dbReference type="InterPro" id="IPR043519">
    <property type="entry name" value="NT_sf"/>
</dbReference>
<dbReference type="AlphaFoldDB" id="A0A840A887"/>
<proteinExistence type="predicted"/>
<keyword evidence="2" id="KW-1185">Reference proteome</keyword>
<dbReference type="Gene3D" id="3.30.460.40">
    <property type="match status" value="1"/>
</dbReference>
<evidence type="ECO:0008006" key="3">
    <source>
        <dbReference type="Google" id="ProtNLM"/>
    </source>
</evidence>
<evidence type="ECO:0000313" key="1">
    <source>
        <dbReference type="EMBL" id="MBB3893661.1"/>
    </source>
</evidence>
<name>A0A840A887_9CAUL</name>
<reference evidence="1 2" key="1">
    <citation type="submission" date="2020-08" db="EMBL/GenBank/DDBJ databases">
        <title>Genomic Encyclopedia of Type Strains, Phase IV (KMG-IV): sequencing the most valuable type-strain genomes for metagenomic binning, comparative biology and taxonomic classification.</title>
        <authorList>
            <person name="Goeker M."/>
        </authorList>
    </citation>
    <scope>NUCLEOTIDE SEQUENCE [LARGE SCALE GENOMIC DNA]</scope>
    <source>
        <strain evidence="1 2">DSM 21793</strain>
    </source>
</reference>
<comment type="caution">
    <text evidence="1">The sequence shown here is derived from an EMBL/GenBank/DDBJ whole genome shotgun (WGS) entry which is preliminary data.</text>
</comment>
<dbReference type="Proteomes" id="UP000530564">
    <property type="component" value="Unassembled WGS sequence"/>
</dbReference>
<dbReference type="SUPFAM" id="SSF81301">
    <property type="entry name" value="Nucleotidyltransferase"/>
    <property type="match status" value="1"/>
</dbReference>
<evidence type="ECO:0000313" key="2">
    <source>
        <dbReference type="Proteomes" id="UP000530564"/>
    </source>
</evidence>
<sequence length="156" mass="16434">MTKPQIAGPLAATLDVVAEGCADLADPWWVFGSAGMALVGVPGLSPPDVDLLVSARDARTLLDRWNTAPLEAAASPLFRSAIFAKAQVAALPIEIMAGFEAFSGGVWAPVIPATRKAVDWKGRRLFTPSAAEQAAICRRFARPKDLARVALLEALA</sequence>
<dbReference type="EMBL" id="JACIDK010000016">
    <property type="protein sequence ID" value="MBB3893661.1"/>
    <property type="molecule type" value="Genomic_DNA"/>
</dbReference>
<accession>A0A840A887</accession>
<organism evidence="1 2">
    <name type="scientific">Phenylobacterium haematophilum</name>
    <dbReference type="NCBI Taxonomy" id="98513"/>
    <lineage>
        <taxon>Bacteria</taxon>
        <taxon>Pseudomonadati</taxon>
        <taxon>Pseudomonadota</taxon>
        <taxon>Alphaproteobacteria</taxon>
        <taxon>Caulobacterales</taxon>
        <taxon>Caulobacteraceae</taxon>
        <taxon>Phenylobacterium</taxon>
    </lineage>
</organism>
<gene>
    <name evidence="1" type="ORF">GGQ61_004410</name>
</gene>
<dbReference type="RefSeq" id="WP_183777154.1">
    <property type="nucleotide sequence ID" value="NZ_JACIDK010000016.1"/>
</dbReference>
<protein>
    <recommendedName>
        <fullName evidence="3">Nucleotidyltransferase family protein</fullName>
    </recommendedName>
</protein>